<protein>
    <submittedName>
        <fullName evidence="1">Uncharacterized protein</fullName>
    </submittedName>
</protein>
<organism evidence="1 2">
    <name type="scientific">Hamiltosporidium magnivora</name>
    <dbReference type="NCBI Taxonomy" id="148818"/>
    <lineage>
        <taxon>Eukaryota</taxon>
        <taxon>Fungi</taxon>
        <taxon>Fungi incertae sedis</taxon>
        <taxon>Microsporidia</taxon>
        <taxon>Dubosqiidae</taxon>
        <taxon>Hamiltosporidium</taxon>
    </lineage>
</organism>
<sequence length="59" mass="7396">MNIEIIFYLAIYHSFYRNKSNFTHELFYKNERLDFKYECNKKESSIFIPESLLDFHFFN</sequence>
<name>A0A4Q9LPN7_9MICR</name>
<dbReference type="Proteomes" id="UP000293045">
    <property type="component" value="Unassembled WGS sequence"/>
</dbReference>
<comment type="caution">
    <text evidence="1">The sequence shown here is derived from an EMBL/GenBank/DDBJ whole genome shotgun (WGS) entry which is preliminary data.</text>
</comment>
<proteinExistence type="predicted"/>
<evidence type="ECO:0000313" key="2">
    <source>
        <dbReference type="Proteomes" id="UP000293045"/>
    </source>
</evidence>
<accession>A0A4Q9LPN7</accession>
<dbReference type="VEuPathDB" id="MicrosporidiaDB:CWI39_0006p0020"/>
<gene>
    <name evidence="1" type="ORF">CWI39_0006p0020</name>
</gene>
<evidence type="ECO:0000313" key="1">
    <source>
        <dbReference type="EMBL" id="TBU09996.1"/>
    </source>
</evidence>
<reference evidence="1 2" key="1">
    <citation type="submission" date="2017-12" db="EMBL/GenBank/DDBJ databases">
        <authorList>
            <person name="Pombert J.-F."/>
            <person name="Haag K.L."/>
            <person name="Ebert D."/>
        </authorList>
    </citation>
    <scope>NUCLEOTIDE SEQUENCE [LARGE SCALE GENOMIC DNA]</scope>
    <source>
        <strain evidence="1">IL-BN-2</strain>
    </source>
</reference>
<dbReference type="EMBL" id="PIXR01000006">
    <property type="protein sequence ID" value="TBU09996.1"/>
    <property type="molecule type" value="Genomic_DNA"/>
</dbReference>
<dbReference type="AlphaFoldDB" id="A0A4Q9LPN7"/>